<keyword evidence="3" id="KW-0328">Glycosyltransferase</keyword>
<evidence type="ECO:0000259" key="2">
    <source>
        <dbReference type="Pfam" id="PF13439"/>
    </source>
</evidence>
<dbReference type="InterPro" id="IPR050194">
    <property type="entry name" value="Glycosyltransferase_grp1"/>
</dbReference>
<protein>
    <submittedName>
        <fullName evidence="3">GDP-mannose-dependent alpha-mannosyltransferase</fullName>
        <ecNumber evidence="3">2.4.1.-</ecNumber>
    </submittedName>
</protein>
<sequence>MKIAMLTNNYKPFIGGVPISIERLANGLEMLGHEVYIFAPTYEGQEAEVNVIRYKSFSQKLAGFIVVPNCFDKIVEKKIRELDVDIIHTHHPMIIGNTAIRLGKKLGIPVVFTYHTKYEEYLHYLVNSNVIHISNSKILEVCEKYIRCKMLPKYIRSYGNRCDLLIAPSSEIKKNLIEKGIKTPIEILPTGVPDILFNTDYQSAQKIRQHYLNQKKFLFCTVSRLAKEKNIDFIIKGLNLLKNDLGDIFNFIIIGDGPEKNRLELLCGSLNLEDNVFFVGEKPNEIIKEYQAACDLFLFASTSETQGIVLIEAMAAGLSVIAVKSTGVNDVVIDGINGICTEGYIDKWVNGIKKVICNKNLKDNLCKGAHETAISYSSSNIALIAEKLYGKILNKKKAEEYEKETDSYKANKRYYKFYNHQIFKKG</sequence>
<keyword evidence="3" id="KW-0808">Transferase</keyword>
<evidence type="ECO:0000313" key="3">
    <source>
        <dbReference type="EMBL" id="CUQ09968.1"/>
    </source>
</evidence>
<dbReference type="RefSeq" id="WP_055153713.1">
    <property type="nucleotide sequence ID" value="NZ_CZAW01000072.1"/>
</dbReference>
<proteinExistence type="predicted"/>
<dbReference type="EC" id="2.4.1.-" evidence="3"/>
<dbReference type="PANTHER" id="PTHR45947:SF3">
    <property type="entry name" value="SULFOQUINOVOSYL TRANSFERASE SQD2"/>
    <property type="match status" value="1"/>
</dbReference>
<organism evidence="3 4">
    <name type="scientific">Blautia wexlerae</name>
    <dbReference type="NCBI Taxonomy" id="418240"/>
    <lineage>
        <taxon>Bacteria</taxon>
        <taxon>Bacillati</taxon>
        <taxon>Bacillota</taxon>
        <taxon>Clostridia</taxon>
        <taxon>Lachnospirales</taxon>
        <taxon>Lachnospiraceae</taxon>
        <taxon>Blautia</taxon>
    </lineage>
</organism>
<evidence type="ECO:0000259" key="1">
    <source>
        <dbReference type="Pfam" id="PF00534"/>
    </source>
</evidence>
<name>A0A174TQ06_9FIRM</name>
<dbReference type="Pfam" id="PF13439">
    <property type="entry name" value="Glyco_transf_4"/>
    <property type="match status" value="1"/>
</dbReference>
<dbReference type="Pfam" id="PF00534">
    <property type="entry name" value="Glycos_transf_1"/>
    <property type="match status" value="1"/>
</dbReference>
<feature type="domain" description="Glycosyltransferase subfamily 4-like N-terminal" evidence="2">
    <location>
        <begin position="14"/>
        <end position="192"/>
    </location>
</feature>
<dbReference type="EMBL" id="CZAW01000072">
    <property type="protein sequence ID" value="CUQ09968.1"/>
    <property type="molecule type" value="Genomic_DNA"/>
</dbReference>
<gene>
    <name evidence="3" type="primary">mgtA_2</name>
    <name evidence="3" type="ORF">ERS852523_03957</name>
</gene>
<reference evidence="3 4" key="1">
    <citation type="submission" date="2015-09" db="EMBL/GenBank/DDBJ databases">
        <authorList>
            <consortium name="Pathogen Informatics"/>
        </authorList>
    </citation>
    <scope>NUCLEOTIDE SEQUENCE [LARGE SCALE GENOMIC DNA]</scope>
    <source>
        <strain evidence="3 4">2789STDY5834911</strain>
    </source>
</reference>
<dbReference type="PANTHER" id="PTHR45947">
    <property type="entry name" value="SULFOQUINOVOSYL TRANSFERASE SQD2"/>
    <property type="match status" value="1"/>
</dbReference>
<dbReference type="InterPro" id="IPR001296">
    <property type="entry name" value="Glyco_trans_1"/>
</dbReference>
<dbReference type="AlphaFoldDB" id="A0A174TQ06"/>
<dbReference type="Gene3D" id="3.40.50.2000">
    <property type="entry name" value="Glycogen Phosphorylase B"/>
    <property type="match status" value="2"/>
</dbReference>
<dbReference type="SUPFAM" id="SSF53756">
    <property type="entry name" value="UDP-Glycosyltransferase/glycogen phosphorylase"/>
    <property type="match status" value="1"/>
</dbReference>
<dbReference type="InterPro" id="IPR028098">
    <property type="entry name" value="Glyco_trans_4-like_N"/>
</dbReference>
<dbReference type="Proteomes" id="UP000095712">
    <property type="component" value="Unassembled WGS sequence"/>
</dbReference>
<dbReference type="GO" id="GO:0016757">
    <property type="term" value="F:glycosyltransferase activity"/>
    <property type="evidence" value="ECO:0007669"/>
    <property type="project" value="UniProtKB-KW"/>
</dbReference>
<evidence type="ECO:0000313" key="4">
    <source>
        <dbReference type="Proteomes" id="UP000095712"/>
    </source>
</evidence>
<accession>A0A174TQ06</accession>
<feature type="domain" description="Glycosyl transferase family 1" evidence="1">
    <location>
        <begin position="206"/>
        <end position="369"/>
    </location>
</feature>